<evidence type="ECO:0000313" key="2">
    <source>
        <dbReference type="WBParaSite" id="PDA_v2.g6958.t1"/>
    </source>
</evidence>
<dbReference type="Gene3D" id="3.40.630.30">
    <property type="match status" value="1"/>
</dbReference>
<accession>A0A914R695</accession>
<dbReference type="InterPro" id="IPR016181">
    <property type="entry name" value="Acyl_CoA_acyltransferase"/>
</dbReference>
<dbReference type="SUPFAM" id="SSF55729">
    <property type="entry name" value="Acyl-CoA N-acyltransferases (Nat)"/>
    <property type="match status" value="1"/>
</dbReference>
<protein>
    <submittedName>
        <fullName evidence="2">N-acetyltransferase domain-containing protein</fullName>
    </submittedName>
</protein>
<dbReference type="WBParaSite" id="PDA_v2.g6958.t1">
    <property type="protein sequence ID" value="PDA_v2.g6958.t1"/>
    <property type="gene ID" value="PDA_v2.g6958"/>
</dbReference>
<organism evidence="1 2">
    <name type="scientific">Panagrolaimus davidi</name>
    <dbReference type="NCBI Taxonomy" id="227884"/>
    <lineage>
        <taxon>Eukaryota</taxon>
        <taxon>Metazoa</taxon>
        <taxon>Ecdysozoa</taxon>
        <taxon>Nematoda</taxon>
        <taxon>Chromadorea</taxon>
        <taxon>Rhabditida</taxon>
        <taxon>Tylenchina</taxon>
        <taxon>Panagrolaimomorpha</taxon>
        <taxon>Panagrolaimoidea</taxon>
        <taxon>Panagrolaimidae</taxon>
        <taxon>Panagrolaimus</taxon>
    </lineage>
</organism>
<name>A0A914R695_9BILA</name>
<dbReference type="AlphaFoldDB" id="A0A914R695"/>
<keyword evidence="1" id="KW-1185">Reference proteome</keyword>
<evidence type="ECO:0000313" key="1">
    <source>
        <dbReference type="Proteomes" id="UP000887578"/>
    </source>
</evidence>
<dbReference type="CDD" id="cd04301">
    <property type="entry name" value="NAT_SF"/>
    <property type="match status" value="1"/>
</dbReference>
<reference evidence="2" key="1">
    <citation type="submission" date="2022-11" db="UniProtKB">
        <authorList>
            <consortium name="WormBaseParasite"/>
        </authorList>
    </citation>
    <scope>IDENTIFICATION</scope>
</reference>
<sequence>MRKGIATKLAKKSIQNARENGCDSIMATSSYLKSEHILTKFGCGQTFLQNFGDGNDSVRLMSFCDFCLWLTIF</sequence>
<proteinExistence type="predicted"/>
<dbReference type="Proteomes" id="UP000887578">
    <property type="component" value="Unplaced"/>
</dbReference>